<dbReference type="InterPro" id="IPR001757">
    <property type="entry name" value="P_typ_ATPase"/>
</dbReference>
<accession>A0A285NCK1</accession>
<keyword evidence="3 10" id="KW-0812">Transmembrane</keyword>
<dbReference type="GO" id="GO:0005886">
    <property type="term" value="C:plasma membrane"/>
    <property type="evidence" value="ECO:0007669"/>
    <property type="project" value="UniProtKB-SubCell"/>
</dbReference>
<dbReference type="NCBIfam" id="TIGR01494">
    <property type="entry name" value="ATPase_P-type"/>
    <property type="match status" value="1"/>
</dbReference>
<dbReference type="SFLD" id="SFLDG00002">
    <property type="entry name" value="C1.7:_P-type_atpase_like"/>
    <property type="match status" value="1"/>
</dbReference>
<dbReference type="InterPro" id="IPR036412">
    <property type="entry name" value="HAD-like_sf"/>
</dbReference>
<dbReference type="GO" id="GO:0016887">
    <property type="term" value="F:ATP hydrolysis activity"/>
    <property type="evidence" value="ECO:0007669"/>
    <property type="project" value="InterPro"/>
</dbReference>
<evidence type="ECO:0000256" key="10">
    <source>
        <dbReference type="RuleBase" id="RU362081"/>
    </source>
</evidence>
<feature type="transmembrane region" description="Helical" evidence="10">
    <location>
        <begin position="176"/>
        <end position="196"/>
    </location>
</feature>
<feature type="transmembrane region" description="Helical" evidence="10">
    <location>
        <begin position="447"/>
        <end position="476"/>
    </location>
</feature>
<dbReference type="Pfam" id="PF00122">
    <property type="entry name" value="E1-E2_ATPase"/>
    <property type="match status" value="1"/>
</dbReference>
<evidence type="ECO:0000256" key="7">
    <source>
        <dbReference type="ARBA" id="ARBA00023136"/>
    </source>
</evidence>
<dbReference type="Proteomes" id="UP000219439">
    <property type="component" value="Unassembled WGS sequence"/>
</dbReference>
<evidence type="ECO:0000256" key="6">
    <source>
        <dbReference type="ARBA" id="ARBA00022989"/>
    </source>
</evidence>
<dbReference type="NCBIfam" id="TIGR01525">
    <property type="entry name" value="ATPase-IB_hvy"/>
    <property type="match status" value="1"/>
</dbReference>
<evidence type="ECO:0000313" key="13">
    <source>
        <dbReference type="Proteomes" id="UP000219439"/>
    </source>
</evidence>
<feature type="domain" description="P-type ATPase A" evidence="11">
    <location>
        <begin position="300"/>
        <end position="401"/>
    </location>
</feature>
<keyword evidence="5" id="KW-1278">Translocase</keyword>
<dbReference type="InterPro" id="IPR051014">
    <property type="entry name" value="Cation_Transport_ATPase_IB"/>
</dbReference>
<sequence>MVDRSSLDPSSCGCSNQENKTTSVSEALGAVTPAPTNSTESTTCCSSTCCEPEPQIDPAPQTGCCASNNSCGSNETSSCDQVPFNPNQTPKGRSFQIIGMCCSEEVAMLKSEVGPVVGGAEHLGFDLLSGRMIVLESAKGISDASVIDAVNKTGLSGAIWEEGAAKKERDLQFFRLKLFTIGSSLAWVSGLLFHLFESNTGGIFDLFAGHENNPMPTLELGLYVIAVILGARYVAPKAIYSIRRLSPDMNLLMMVAIIGAMIIGEFFEAATVAFLFALSLTLEAWSVGRARNAISSLLSLAPQQALKLETDGSERLVAAEKILIGDQFILRGGDRIPLDGIVLSGRSSVNQAPITGESIPVSKEEGDEVFAGTINGDGSLTVRATKMARDTVLSRIITMVQDAHSKRADVEQWVERFAKIYTPIVMALALLVFVLPPMILGGAWSEWFYNALVLLVIACPCALVISTPVAIVAALAAAAKHGVLVKGGGFIELPARMDAIALDKTGTLTRGEPEVCSIVAFDPIDDDRLLAIAASLEARSSHPLALAILDKAKSENISFAQPLDAETNPGRGVSGIIEGINYWLGSPRYAKEKDMISPAVVEMLSKLEAKGQTAVLVGSDTALLGIISLADAIRDDAKDVISALHSHGVKTIAMLTGDNEQTAQAVAKEVGIDKVYANLLPAQKVQAIESLMKDHEVVAMIGDGVNDAPAMARASFGVAMGAVGSDAAIETADMALMSDDIAKLPWMVGHSRRALGIIKQNIIFSLIMKVIFVTLTMLGIATMWGAIVADVGTSLLVVSNALRLLKS</sequence>
<feature type="transmembrane region" description="Helical" evidence="10">
    <location>
        <begin position="269"/>
        <end position="288"/>
    </location>
</feature>
<evidence type="ECO:0000256" key="9">
    <source>
        <dbReference type="ARBA" id="ARBA00047308"/>
    </source>
</evidence>
<comment type="similarity">
    <text evidence="2 10">Belongs to the cation transport ATPase (P-type) (TC 3.A.3) family. Type IB subfamily.</text>
</comment>
<feature type="transmembrane region" description="Helical" evidence="10">
    <location>
        <begin position="247"/>
        <end position="263"/>
    </location>
</feature>
<evidence type="ECO:0000256" key="3">
    <source>
        <dbReference type="ARBA" id="ARBA00022692"/>
    </source>
</evidence>
<dbReference type="GO" id="GO:0016463">
    <property type="term" value="F:P-type zinc transporter activity"/>
    <property type="evidence" value="ECO:0007669"/>
    <property type="project" value="UniProtKB-EC"/>
</dbReference>
<keyword evidence="13" id="KW-1185">Reference proteome</keyword>
<dbReference type="Gene3D" id="3.40.1110.10">
    <property type="entry name" value="Calcium-transporting ATPase, cytoplasmic domain N"/>
    <property type="match status" value="1"/>
</dbReference>
<dbReference type="InterPro" id="IPR008250">
    <property type="entry name" value="ATPase_P-typ_transduc_dom_A_sf"/>
</dbReference>
<keyword evidence="10" id="KW-0067">ATP-binding</keyword>
<dbReference type="InterPro" id="IPR018303">
    <property type="entry name" value="ATPase_P-typ_P_site"/>
</dbReference>
<dbReference type="SFLD" id="SFLDS00003">
    <property type="entry name" value="Haloacid_Dehalogenase"/>
    <property type="match status" value="1"/>
</dbReference>
<dbReference type="InterPro" id="IPR023298">
    <property type="entry name" value="ATPase_P-typ_TM_dom_sf"/>
</dbReference>
<dbReference type="Gene3D" id="2.70.150.10">
    <property type="entry name" value="Calcium-transporting ATPase, cytoplasmic transduction domain A"/>
    <property type="match status" value="1"/>
</dbReference>
<comment type="subcellular location">
    <subcellularLocation>
        <location evidence="10">Cell membrane</location>
    </subcellularLocation>
    <subcellularLocation>
        <location evidence="1">Membrane</location>
    </subcellularLocation>
</comment>
<gene>
    <name evidence="12" type="ORF">SAMN06265368_0738</name>
</gene>
<feature type="transmembrane region" description="Helical" evidence="10">
    <location>
        <begin position="762"/>
        <end position="781"/>
    </location>
</feature>
<dbReference type="SUPFAM" id="SSF81665">
    <property type="entry name" value="Calcium ATPase, transmembrane domain M"/>
    <property type="match status" value="1"/>
</dbReference>
<keyword evidence="4 10" id="KW-0479">Metal-binding</keyword>
<dbReference type="InterPro" id="IPR023214">
    <property type="entry name" value="HAD_sf"/>
</dbReference>
<dbReference type="FunFam" id="2.70.150.10:FF:000002">
    <property type="entry name" value="Copper-transporting ATPase 1, putative"/>
    <property type="match status" value="1"/>
</dbReference>
<keyword evidence="7 10" id="KW-0472">Membrane</keyword>
<evidence type="ECO:0000313" key="12">
    <source>
        <dbReference type="EMBL" id="SNZ07222.1"/>
    </source>
</evidence>
<dbReference type="InterPro" id="IPR059000">
    <property type="entry name" value="ATPase_P-type_domA"/>
</dbReference>
<dbReference type="EC" id="7.2.2.12" evidence="8"/>
<protein>
    <recommendedName>
        <fullName evidence="8">P-type Zn(2+) transporter</fullName>
        <ecNumber evidence="8">7.2.2.12</ecNumber>
    </recommendedName>
</protein>
<dbReference type="InterPro" id="IPR027256">
    <property type="entry name" value="P-typ_ATPase_IB"/>
</dbReference>
<dbReference type="NCBIfam" id="TIGR01512">
    <property type="entry name" value="ATPase-IB2_Cd"/>
    <property type="match status" value="1"/>
</dbReference>
<dbReference type="Gene3D" id="3.40.50.1000">
    <property type="entry name" value="HAD superfamily/HAD-like"/>
    <property type="match status" value="1"/>
</dbReference>
<keyword evidence="10" id="KW-1003">Cell membrane</keyword>
<dbReference type="PANTHER" id="PTHR48085">
    <property type="entry name" value="CADMIUM/ZINC-TRANSPORTING ATPASE HMA2-RELATED"/>
    <property type="match status" value="1"/>
</dbReference>
<dbReference type="Pfam" id="PF00702">
    <property type="entry name" value="Hydrolase"/>
    <property type="match status" value="1"/>
</dbReference>
<dbReference type="PRINTS" id="PR00119">
    <property type="entry name" value="CATATPASE"/>
</dbReference>
<evidence type="ECO:0000259" key="11">
    <source>
        <dbReference type="Pfam" id="PF00122"/>
    </source>
</evidence>
<evidence type="ECO:0000256" key="4">
    <source>
        <dbReference type="ARBA" id="ARBA00022723"/>
    </source>
</evidence>
<dbReference type="InterPro" id="IPR044492">
    <property type="entry name" value="P_typ_ATPase_HD_dom"/>
</dbReference>
<dbReference type="SUPFAM" id="SSF56784">
    <property type="entry name" value="HAD-like"/>
    <property type="match status" value="1"/>
</dbReference>
<dbReference type="SUPFAM" id="SSF81653">
    <property type="entry name" value="Calcium ATPase, transduction domain A"/>
    <property type="match status" value="1"/>
</dbReference>
<evidence type="ECO:0000256" key="5">
    <source>
        <dbReference type="ARBA" id="ARBA00022967"/>
    </source>
</evidence>
<dbReference type="PROSITE" id="PS00154">
    <property type="entry name" value="ATPASE_E1_E2"/>
    <property type="match status" value="1"/>
</dbReference>
<reference evidence="12 13" key="1">
    <citation type="submission" date="2017-09" db="EMBL/GenBank/DDBJ databases">
        <authorList>
            <person name="Ehlers B."/>
            <person name="Leendertz F.H."/>
        </authorList>
    </citation>
    <scope>NUCLEOTIDE SEQUENCE [LARGE SCALE GENOMIC DNA]</scope>
    <source>
        <strain evidence="12 13">DSM 18289</strain>
    </source>
</reference>
<organism evidence="12 13">
    <name type="scientific">Cohaesibacter gelatinilyticus</name>
    <dbReference type="NCBI Taxonomy" id="372072"/>
    <lineage>
        <taxon>Bacteria</taxon>
        <taxon>Pseudomonadati</taxon>
        <taxon>Pseudomonadota</taxon>
        <taxon>Alphaproteobacteria</taxon>
        <taxon>Hyphomicrobiales</taxon>
        <taxon>Cohaesibacteraceae</taxon>
    </lineage>
</organism>
<feature type="transmembrane region" description="Helical" evidence="10">
    <location>
        <begin position="216"/>
        <end position="235"/>
    </location>
</feature>
<dbReference type="EMBL" id="OBEL01000001">
    <property type="protein sequence ID" value="SNZ07222.1"/>
    <property type="molecule type" value="Genomic_DNA"/>
</dbReference>
<dbReference type="AlphaFoldDB" id="A0A285NCK1"/>
<dbReference type="PANTHER" id="PTHR48085:SF5">
    <property type="entry name" value="CADMIUM_ZINC-TRANSPORTING ATPASE HMA4-RELATED"/>
    <property type="match status" value="1"/>
</dbReference>
<proteinExistence type="inferred from homology"/>
<dbReference type="GO" id="GO:0046872">
    <property type="term" value="F:metal ion binding"/>
    <property type="evidence" value="ECO:0007669"/>
    <property type="project" value="UniProtKB-KW"/>
</dbReference>
<comment type="catalytic activity">
    <reaction evidence="9">
        <text>Zn(2+)(in) + ATP + H2O = Zn(2+)(out) + ADP + phosphate + H(+)</text>
        <dbReference type="Rhea" id="RHEA:20621"/>
        <dbReference type="ChEBI" id="CHEBI:15377"/>
        <dbReference type="ChEBI" id="CHEBI:15378"/>
        <dbReference type="ChEBI" id="CHEBI:29105"/>
        <dbReference type="ChEBI" id="CHEBI:30616"/>
        <dbReference type="ChEBI" id="CHEBI:43474"/>
        <dbReference type="ChEBI" id="CHEBI:456216"/>
        <dbReference type="EC" id="7.2.2.12"/>
    </reaction>
</comment>
<keyword evidence="6 10" id="KW-1133">Transmembrane helix</keyword>
<dbReference type="NCBIfam" id="TIGR01511">
    <property type="entry name" value="ATPase-IB1_Cu"/>
    <property type="match status" value="1"/>
</dbReference>
<dbReference type="GO" id="GO:0005524">
    <property type="term" value="F:ATP binding"/>
    <property type="evidence" value="ECO:0007669"/>
    <property type="project" value="UniProtKB-UniRule"/>
</dbReference>
<evidence type="ECO:0000256" key="1">
    <source>
        <dbReference type="ARBA" id="ARBA00004370"/>
    </source>
</evidence>
<evidence type="ECO:0000256" key="2">
    <source>
        <dbReference type="ARBA" id="ARBA00006024"/>
    </source>
</evidence>
<keyword evidence="10" id="KW-0547">Nucleotide-binding</keyword>
<feature type="transmembrane region" description="Helical" evidence="10">
    <location>
        <begin position="420"/>
        <end position="441"/>
    </location>
</feature>
<evidence type="ECO:0000256" key="8">
    <source>
        <dbReference type="ARBA" id="ARBA00039097"/>
    </source>
</evidence>
<name>A0A285NCK1_9HYPH</name>
<dbReference type="InterPro" id="IPR023299">
    <property type="entry name" value="ATPase_P-typ_cyto_dom_N"/>
</dbReference>
<dbReference type="SFLD" id="SFLDF00027">
    <property type="entry name" value="p-type_atpase"/>
    <property type="match status" value="1"/>
</dbReference>